<name>A0ABY7NKU3_9SPHN</name>
<keyword evidence="3" id="KW-0282">Flagellum</keyword>
<feature type="compositionally biased region" description="Polar residues" evidence="1">
    <location>
        <begin position="267"/>
        <end position="279"/>
    </location>
</feature>
<feature type="compositionally biased region" description="Basic and acidic residues" evidence="1">
    <location>
        <begin position="62"/>
        <end position="74"/>
    </location>
</feature>
<dbReference type="RefSeq" id="WP_270076762.1">
    <property type="nucleotide sequence ID" value="NZ_CP115174.1"/>
</dbReference>
<protein>
    <submittedName>
        <fullName evidence="3">Flagellar hook-length control protein FliK</fullName>
    </submittedName>
</protein>
<dbReference type="InterPro" id="IPR038610">
    <property type="entry name" value="FliK-like_C_sf"/>
</dbReference>
<dbReference type="Gene3D" id="3.30.750.140">
    <property type="match status" value="1"/>
</dbReference>
<feature type="region of interest" description="Disordered" evidence="1">
    <location>
        <begin position="1"/>
        <end position="141"/>
    </location>
</feature>
<keyword evidence="4" id="KW-1185">Reference proteome</keyword>
<gene>
    <name evidence="3" type="ORF">PBT88_18470</name>
</gene>
<dbReference type="Pfam" id="PF02120">
    <property type="entry name" value="Flg_hook"/>
    <property type="match status" value="1"/>
</dbReference>
<feature type="region of interest" description="Disordered" evidence="1">
    <location>
        <begin position="372"/>
        <end position="458"/>
    </location>
</feature>
<evidence type="ECO:0000256" key="1">
    <source>
        <dbReference type="SAM" id="MobiDB-lite"/>
    </source>
</evidence>
<dbReference type="EMBL" id="CP115174">
    <property type="protein sequence ID" value="WBO22114.1"/>
    <property type="molecule type" value="Genomic_DNA"/>
</dbReference>
<keyword evidence="3" id="KW-0969">Cilium</keyword>
<feature type="compositionally biased region" description="Polar residues" evidence="1">
    <location>
        <begin position="422"/>
        <end position="434"/>
    </location>
</feature>
<sequence length="458" mass="44632">MSVSGISFLSGAGLSSDGGQTASAMADTPSAFASVMAGASKPAATPASSRRDDGDDQGNAGKAEKSTKAKSKDDRDDDDSTPIKADGDQAASAAAAQSTAANAATKDASDGKTAKAKGQESVATVADDGTQASAADAATDPTTAQLIDPSFAAPVLAALKAAAAAGQEGKAVLMDAPAVAPDPAPATAPSAAQQADTAAPLTGTAALMAARAAANPVAVQASETRTTAASTRKRDGADKTASIDSLAAAISTQAGDMTQADGAKGDASTTGTPDASQQLADGAADRQLDLAKQGAWLDGLARDIASTGSASSTLRFQVAPQNLGTVQVELARGVDGAAVTLTASSESARAILADARPQLVAEARAQGIHIANAQVDVGSDSRSSGGGSQHEQRHDSRGDGGFSSQAGAGGGDNGRDNGRSQTRSQPIAINQSSDGRADAGTSGADVASAAEPADGIYA</sequence>
<evidence type="ECO:0000313" key="4">
    <source>
        <dbReference type="Proteomes" id="UP001210865"/>
    </source>
</evidence>
<dbReference type="CDD" id="cd17470">
    <property type="entry name" value="T3SS_Flik_C"/>
    <property type="match status" value="1"/>
</dbReference>
<accession>A0ABY7NKU3</accession>
<evidence type="ECO:0000313" key="3">
    <source>
        <dbReference type="EMBL" id="WBO22114.1"/>
    </source>
</evidence>
<feature type="region of interest" description="Disordered" evidence="1">
    <location>
        <begin position="254"/>
        <end position="279"/>
    </location>
</feature>
<feature type="region of interest" description="Disordered" evidence="1">
    <location>
        <begin position="216"/>
        <end position="240"/>
    </location>
</feature>
<dbReference type="Proteomes" id="UP001210865">
    <property type="component" value="Chromosome"/>
</dbReference>
<feature type="domain" description="Flagellar hook-length control protein-like C-terminal" evidence="2">
    <location>
        <begin position="305"/>
        <end position="382"/>
    </location>
</feature>
<organism evidence="3 4">
    <name type="scientific">Sphingomonas abietis</name>
    <dbReference type="NCBI Taxonomy" id="3012344"/>
    <lineage>
        <taxon>Bacteria</taxon>
        <taxon>Pseudomonadati</taxon>
        <taxon>Pseudomonadota</taxon>
        <taxon>Alphaproteobacteria</taxon>
        <taxon>Sphingomonadales</taxon>
        <taxon>Sphingomonadaceae</taxon>
        <taxon>Sphingomonas</taxon>
    </lineage>
</organism>
<reference evidence="3 4" key="1">
    <citation type="submission" date="2022-12" db="EMBL/GenBank/DDBJ databases">
        <title>Sphingomonas abieness sp. nov., an endophytic bacterium isolated from Abies koreana.</title>
        <authorList>
            <person name="Jiang L."/>
            <person name="Lee J."/>
        </authorList>
    </citation>
    <scope>NUCLEOTIDE SEQUENCE [LARGE SCALE GENOMIC DNA]</scope>
    <source>
        <strain evidence="4">PAMB 00755</strain>
    </source>
</reference>
<feature type="compositionally biased region" description="Low complexity" evidence="1">
    <location>
        <begin position="216"/>
        <end position="230"/>
    </location>
</feature>
<evidence type="ECO:0000259" key="2">
    <source>
        <dbReference type="Pfam" id="PF02120"/>
    </source>
</evidence>
<dbReference type="InterPro" id="IPR021136">
    <property type="entry name" value="Flagellar_hook_control-like_C"/>
</dbReference>
<feature type="compositionally biased region" description="Low complexity" evidence="1">
    <location>
        <begin position="88"/>
        <end position="106"/>
    </location>
</feature>
<keyword evidence="3" id="KW-0966">Cell projection</keyword>
<feature type="compositionally biased region" description="Low complexity" evidence="1">
    <location>
        <begin position="126"/>
        <end position="141"/>
    </location>
</feature>
<proteinExistence type="predicted"/>